<evidence type="ECO:0000259" key="12">
    <source>
        <dbReference type="PROSITE" id="PS51163"/>
    </source>
</evidence>
<feature type="domain" description="YrdC-like" evidence="12">
    <location>
        <begin position="9"/>
        <end position="191"/>
    </location>
</feature>
<keyword evidence="4" id="KW-0963">Cytoplasm</keyword>
<evidence type="ECO:0000256" key="1">
    <source>
        <dbReference type="ARBA" id="ARBA00004496"/>
    </source>
</evidence>
<evidence type="ECO:0000256" key="9">
    <source>
        <dbReference type="ARBA" id="ARBA00022840"/>
    </source>
</evidence>
<comment type="caution">
    <text evidence="13">The sequence shown here is derived from an EMBL/GenBank/DDBJ whole genome shotgun (WGS) entry which is preliminary data.</text>
</comment>
<comment type="similarity">
    <text evidence="2">Belongs to the SUA5 family.</text>
</comment>
<evidence type="ECO:0000313" key="13">
    <source>
        <dbReference type="EMBL" id="KWV72258.1"/>
    </source>
</evidence>
<dbReference type="PATRIC" id="fig|294.194.peg.6898"/>
<dbReference type="Gene3D" id="3.90.870.10">
    <property type="entry name" value="DHBP synthase"/>
    <property type="match status" value="1"/>
</dbReference>
<dbReference type="PANTHER" id="PTHR17490">
    <property type="entry name" value="SUA5"/>
    <property type="match status" value="1"/>
</dbReference>
<dbReference type="AlphaFoldDB" id="A0A109KMZ9"/>
<sequence>MSRILKKHSDVMDEVIALLREGAVAILPTDNVYGLVTNGQIQASVERIYRLKGRDSSKPLCYYTTPERAAQWGKLDDRALSIIKLWPGAVSLIVPKQPTVPDYITRGMDSVLLVCIDAFVEELARRADFPLVATSANISNEPAITDFESAREQFEGKVDLILDGGVSREGLSSTIVNLSVVPPFIQRQGPVSADRLKKIIPELVQP</sequence>
<evidence type="ECO:0000256" key="5">
    <source>
        <dbReference type="ARBA" id="ARBA00022679"/>
    </source>
</evidence>
<evidence type="ECO:0000256" key="4">
    <source>
        <dbReference type="ARBA" id="ARBA00022490"/>
    </source>
</evidence>
<keyword evidence="7 13" id="KW-0548">Nucleotidyltransferase</keyword>
<dbReference type="PANTHER" id="PTHR17490:SF16">
    <property type="entry name" value="THREONYLCARBAMOYL-AMP SYNTHASE"/>
    <property type="match status" value="1"/>
</dbReference>
<evidence type="ECO:0000256" key="6">
    <source>
        <dbReference type="ARBA" id="ARBA00022694"/>
    </source>
</evidence>
<gene>
    <name evidence="13" type="primary">ywlC_2</name>
    <name evidence="13" type="ORF">PFLmoz3_06203</name>
</gene>
<dbReference type="RefSeq" id="WP_060765432.1">
    <property type="nucleotide sequence ID" value="NZ_LCYA01000295.1"/>
</dbReference>
<keyword evidence="5 13" id="KW-0808">Transferase</keyword>
<dbReference type="PROSITE" id="PS51163">
    <property type="entry name" value="YRDC"/>
    <property type="match status" value="1"/>
</dbReference>
<reference evidence="13 14" key="1">
    <citation type="submission" date="2015-05" db="EMBL/GenBank/DDBJ databases">
        <title>A genomic and transcriptomic approach to investigate the blue pigment phenotype in Pseudomonas fluorescens.</title>
        <authorList>
            <person name="Andreani N.A."/>
            <person name="Cardazzo B."/>
        </authorList>
    </citation>
    <scope>NUCLEOTIDE SEQUENCE [LARGE SCALE GENOMIC DNA]</scope>
    <source>
        <strain evidence="13 14">Ps_22</strain>
    </source>
</reference>
<dbReference type="SUPFAM" id="SSF55821">
    <property type="entry name" value="YrdC/RibB"/>
    <property type="match status" value="1"/>
</dbReference>
<dbReference type="GO" id="GO:0061710">
    <property type="term" value="F:L-threonylcarbamoyladenylate synthase"/>
    <property type="evidence" value="ECO:0007669"/>
    <property type="project" value="UniProtKB-EC"/>
</dbReference>
<dbReference type="InterPro" id="IPR050156">
    <property type="entry name" value="TC-AMP_synthase_SUA5"/>
</dbReference>
<name>A0A109KMZ9_PSEFL</name>
<dbReference type="GO" id="GO:0006450">
    <property type="term" value="P:regulation of translational fidelity"/>
    <property type="evidence" value="ECO:0007669"/>
    <property type="project" value="TreeGrafter"/>
</dbReference>
<comment type="subcellular location">
    <subcellularLocation>
        <location evidence="1">Cytoplasm</location>
    </subcellularLocation>
</comment>
<dbReference type="GO" id="GO:0003725">
    <property type="term" value="F:double-stranded RNA binding"/>
    <property type="evidence" value="ECO:0007669"/>
    <property type="project" value="InterPro"/>
</dbReference>
<dbReference type="GO" id="GO:0005524">
    <property type="term" value="F:ATP binding"/>
    <property type="evidence" value="ECO:0007669"/>
    <property type="project" value="UniProtKB-KW"/>
</dbReference>
<dbReference type="InterPro" id="IPR006070">
    <property type="entry name" value="Sua5-like_dom"/>
</dbReference>
<proteinExistence type="inferred from homology"/>
<protein>
    <recommendedName>
        <fullName evidence="10">L-threonylcarbamoyladenylate synthase</fullName>
        <ecNumber evidence="3">2.7.7.87</ecNumber>
    </recommendedName>
    <alternativeName>
        <fullName evidence="10">L-threonylcarbamoyladenylate synthase</fullName>
    </alternativeName>
</protein>
<keyword evidence="6" id="KW-0819">tRNA processing</keyword>
<dbReference type="GO" id="GO:0008033">
    <property type="term" value="P:tRNA processing"/>
    <property type="evidence" value="ECO:0007669"/>
    <property type="project" value="UniProtKB-KW"/>
</dbReference>
<dbReference type="Pfam" id="PF01300">
    <property type="entry name" value="Sua5_yciO_yrdC"/>
    <property type="match status" value="1"/>
</dbReference>
<evidence type="ECO:0000256" key="3">
    <source>
        <dbReference type="ARBA" id="ARBA00012584"/>
    </source>
</evidence>
<accession>A0A109KMZ9</accession>
<comment type="catalytic activity">
    <reaction evidence="11">
        <text>L-threonine + hydrogencarbonate + ATP = L-threonylcarbamoyladenylate + diphosphate + H2O</text>
        <dbReference type="Rhea" id="RHEA:36407"/>
        <dbReference type="ChEBI" id="CHEBI:15377"/>
        <dbReference type="ChEBI" id="CHEBI:17544"/>
        <dbReference type="ChEBI" id="CHEBI:30616"/>
        <dbReference type="ChEBI" id="CHEBI:33019"/>
        <dbReference type="ChEBI" id="CHEBI:57926"/>
        <dbReference type="ChEBI" id="CHEBI:73682"/>
        <dbReference type="EC" id="2.7.7.87"/>
    </reaction>
</comment>
<dbReference type="InterPro" id="IPR017945">
    <property type="entry name" value="DHBP_synth_RibB-like_a/b_dom"/>
</dbReference>
<dbReference type="Proteomes" id="UP000061348">
    <property type="component" value="Unassembled WGS sequence"/>
</dbReference>
<evidence type="ECO:0000256" key="7">
    <source>
        <dbReference type="ARBA" id="ARBA00022695"/>
    </source>
</evidence>
<keyword evidence="8" id="KW-0547">Nucleotide-binding</keyword>
<evidence type="ECO:0000256" key="8">
    <source>
        <dbReference type="ARBA" id="ARBA00022741"/>
    </source>
</evidence>
<evidence type="ECO:0000256" key="10">
    <source>
        <dbReference type="ARBA" id="ARBA00029774"/>
    </source>
</evidence>
<organism evidence="13 14">
    <name type="scientific">Pseudomonas fluorescens</name>
    <dbReference type="NCBI Taxonomy" id="294"/>
    <lineage>
        <taxon>Bacteria</taxon>
        <taxon>Pseudomonadati</taxon>
        <taxon>Pseudomonadota</taxon>
        <taxon>Gammaproteobacteria</taxon>
        <taxon>Pseudomonadales</taxon>
        <taxon>Pseudomonadaceae</taxon>
        <taxon>Pseudomonas</taxon>
    </lineage>
</organism>
<dbReference type="GO" id="GO:0005737">
    <property type="term" value="C:cytoplasm"/>
    <property type="evidence" value="ECO:0007669"/>
    <property type="project" value="UniProtKB-SubCell"/>
</dbReference>
<evidence type="ECO:0000256" key="2">
    <source>
        <dbReference type="ARBA" id="ARBA00007663"/>
    </source>
</evidence>
<keyword evidence="9" id="KW-0067">ATP-binding</keyword>
<dbReference type="EC" id="2.7.7.87" evidence="3"/>
<dbReference type="NCBIfam" id="TIGR00057">
    <property type="entry name" value="L-threonylcarbamoyladenylate synthase"/>
    <property type="match status" value="1"/>
</dbReference>
<dbReference type="GO" id="GO:0000049">
    <property type="term" value="F:tRNA binding"/>
    <property type="evidence" value="ECO:0007669"/>
    <property type="project" value="TreeGrafter"/>
</dbReference>
<evidence type="ECO:0000313" key="14">
    <source>
        <dbReference type="Proteomes" id="UP000061348"/>
    </source>
</evidence>
<dbReference type="EMBL" id="LCYA01000295">
    <property type="protein sequence ID" value="KWV72258.1"/>
    <property type="molecule type" value="Genomic_DNA"/>
</dbReference>
<evidence type="ECO:0000256" key="11">
    <source>
        <dbReference type="ARBA" id="ARBA00048366"/>
    </source>
</evidence>